<comment type="similarity">
    <text evidence="1">Belongs to the AB hydrolase superfamily.</text>
</comment>
<evidence type="ECO:0000313" key="4">
    <source>
        <dbReference type="Proteomes" id="UP000837857"/>
    </source>
</evidence>
<evidence type="ECO:0000256" key="2">
    <source>
        <dbReference type="ARBA" id="ARBA00022801"/>
    </source>
</evidence>
<sequence length="182" mass="20204">MVTALLAPQKVAGMIIVDVSPASSPNKFNDVSLNIMKSMSALSFKGDKKLEEAKRRAKKHLKVTVSDDVTMDLVLSNLILKSDHTIGWSCNIEVLLKYFDVIASFPRLKRKKYFGPTFFIGGQLSECLPPSDINGIKVLFPNANLKYVSGAGFIVRSQYGRSNCHGTVTVMCYESVNFYIEK</sequence>
<proteinExistence type="inferred from homology"/>
<dbReference type="InterPro" id="IPR029058">
    <property type="entry name" value="AB_hydrolase_fold"/>
</dbReference>
<dbReference type="Proteomes" id="UP000837857">
    <property type="component" value="Chromosome 20"/>
</dbReference>
<dbReference type="PANTHER" id="PTHR46118">
    <property type="entry name" value="PROTEIN ABHD11"/>
    <property type="match status" value="1"/>
</dbReference>
<dbReference type="SUPFAM" id="SSF53474">
    <property type="entry name" value="alpha/beta-Hydrolases"/>
    <property type="match status" value="1"/>
</dbReference>
<evidence type="ECO:0000256" key="1">
    <source>
        <dbReference type="ARBA" id="ARBA00008645"/>
    </source>
</evidence>
<protein>
    <submittedName>
        <fullName evidence="3">Uncharacterized protein</fullName>
    </submittedName>
</protein>
<dbReference type="Gene3D" id="3.40.50.1820">
    <property type="entry name" value="alpha/beta hydrolase"/>
    <property type="match status" value="1"/>
</dbReference>
<name>A0ABN8ICR8_9NEOP</name>
<feature type="non-terminal residue" evidence="3">
    <location>
        <position position="182"/>
    </location>
</feature>
<reference evidence="3" key="1">
    <citation type="submission" date="2022-03" db="EMBL/GenBank/DDBJ databases">
        <authorList>
            <person name="Martin H S."/>
        </authorList>
    </citation>
    <scope>NUCLEOTIDE SEQUENCE</scope>
</reference>
<dbReference type="EMBL" id="OW152832">
    <property type="protein sequence ID" value="CAH2051898.1"/>
    <property type="molecule type" value="Genomic_DNA"/>
</dbReference>
<keyword evidence="2" id="KW-0378">Hydrolase</keyword>
<keyword evidence="4" id="KW-1185">Reference proteome</keyword>
<dbReference type="PANTHER" id="PTHR46118:SF4">
    <property type="entry name" value="PROTEIN ABHD11"/>
    <property type="match status" value="1"/>
</dbReference>
<evidence type="ECO:0000313" key="3">
    <source>
        <dbReference type="EMBL" id="CAH2051898.1"/>
    </source>
</evidence>
<accession>A0ABN8ICR8</accession>
<organism evidence="3 4">
    <name type="scientific">Iphiclides podalirius</name>
    <name type="common">scarce swallowtail</name>
    <dbReference type="NCBI Taxonomy" id="110791"/>
    <lineage>
        <taxon>Eukaryota</taxon>
        <taxon>Metazoa</taxon>
        <taxon>Ecdysozoa</taxon>
        <taxon>Arthropoda</taxon>
        <taxon>Hexapoda</taxon>
        <taxon>Insecta</taxon>
        <taxon>Pterygota</taxon>
        <taxon>Neoptera</taxon>
        <taxon>Endopterygota</taxon>
        <taxon>Lepidoptera</taxon>
        <taxon>Glossata</taxon>
        <taxon>Ditrysia</taxon>
        <taxon>Papilionoidea</taxon>
        <taxon>Papilionidae</taxon>
        <taxon>Papilioninae</taxon>
        <taxon>Iphiclides</taxon>
    </lineage>
</organism>
<gene>
    <name evidence="3" type="ORF">IPOD504_LOCUS7991</name>
</gene>